<protein>
    <submittedName>
        <fullName evidence="2">Uncharacterized protein</fullName>
    </submittedName>
</protein>
<evidence type="ECO:0000256" key="1">
    <source>
        <dbReference type="SAM" id="SignalP"/>
    </source>
</evidence>
<dbReference type="KEGG" id="fls:GLV81_08350"/>
<proteinExistence type="predicted"/>
<reference evidence="2 3" key="1">
    <citation type="submission" date="2019-11" db="EMBL/GenBank/DDBJ databases">
        <authorList>
            <person name="Im W.T."/>
        </authorList>
    </citation>
    <scope>NUCLEOTIDE SEQUENCE [LARGE SCALE GENOMIC DNA]</scope>
    <source>
        <strain evidence="2 3">SB-02</strain>
    </source>
</reference>
<accession>A0A6I6GSK0</accession>
<evidence type="ECO:0000313" key="3">
    <source>
        <dbReference type="Proteomes" id="UP000426027"/>
    </source>
</evidence>
<name>A0A6I6GSK0_9BACT</name>
<feature type="chain" id="PRO_5026343291" evidence="1">
    <location>
        <begin position="19"/>
        <end position="133"/>
    </location>
</feature>
<gene>
    <name evidence="2" type="ORF">GLV81_08350</name>
</gene>
<evidence type="ECO:0000313" key="2">
    <source>
        <dbReference type="EMBL" id="QGW28109.1"/>
    </source>
</evidence>
<organism evidence="2 3">
    <name type="scientific">Phnomibacter ginsenosidimutans</name>
    <dbReference type="NCBI Taxonomy" id="2676868"/>
    <lineage>
        <taxon>Bacteria</taxon>
        <taxon>Pseudomonadati</taxon>
        <taxon>Bacteroidota</taxon>
        <taxon>Chitinophagia</taxon>
        <taxon>Chitinophagales</taxon>
        <taxon>Chitinophagaceae</taxon>
        <taxon>Phnomibacter</taxon>
    </lineage>
</organism>
<dbReference type="RefSeq" id="WP_157478468.1">
    <property type="nucleotide sequence ID" value="NZ_CP046566.1"/>
</dbReference>
<keyword evidence="3" id="KW-1185">Reference proteome</keyword>
<dbReference type="EMBL" id="CP046566">
    <property type="protein sequence ID" value="QGW28109.1"/>
    <property type="molecule type" value="Genomic_DNA"/>
</dbReference>
<feature type="signal peptide" evidence="1">
    <location>
        <begin position="1"/>
        <end position="18"/>
    </location>
</feature>
<keyword evidence="1" id="KW-0732">Signal</keyword>
<dbReference type="Proteomes" id="UP000426027">
    <property type="component" value="Chromosome"/>
</dbReference>
<dbReference type="AlphaFoldDB" id="A0A6I6GSK0"/>
<sequence>MKVLLHFFLLFCGTTALAQIGKVDIGKSTIGRTDFSPAVIAQAVTAVCALPNSCSDSTGCPIYIFTGEGDWRIPGNWAGGNMPPTELPNCYQIIINPVSNKSVLVNPQTFYTGSKLHVMPGKTLIVPGNVFVQ</sequence>